<dbReference type="AlphaFoldDB" id="A0A0B7AAA9"/>
<name>A0A0B7AAA9_9EUPU</name>
<dbReference type="EMBL" id="HACG01030863">
    <property type="protein sequence ID" value="CEK77728.1"/>
    <property type="molecule type" value="Transcribed_RNA"/>
</dbReference>
<organism evidence="2">
    <name type="scientific">Arion vulgaris</name>
    <dbReference type="NCBI Taxonomy" id="1028688"/>
    <lineage>
        <taxon>Eukaryota</taxon>
        <taxon>Metazoa</taxon>
        <taxon>Spiralia</taxon>
        <taxon>Lophotrochozoa</taxon>
        <taxon>Mollusca</taxon>
        <taxon>Gastropoda</taxon>
        <taxon>Heterobranchia</taxon>
        <taxon>Euthyneura</taxon>
        <taxon>Panpulmonata</taxon>
        <taxon>Eupulmonata</taxon>
        <taxon>Stylommatophora</taxon>
        <taxon>Helicina</taxon>
        <taxon>Arionoidea</taxon>
        <taxon>Arionidae</taxon>
        <taxon>Arion</taxon>
    </lineage>
</organism>
<feature type="non-terminal residue" evidence="2">
    <location>
        <position position="1"/>
    </location>
</feature>
<proteinExistence type="predicted"/>
<feature type="compositionally biased region" description="Basic and acidic residues" evidence="1">
    <location>
        <begin position="30"/>
        <end position="42"/>
    </location>
</feature>
<sequence length="50" mass="5588">IIRKAGLHAQNYGALTTPKFIASKRRKMKKSSDHPLKLEKARLYGRGGGH</sequence>
<evidence type="ECO:0000256" key="1">
    <source>
        <dbReference type="SAM" id="MobiDB-lite"/>
    </source>
</evidence>
<accession>A0A0B7AAA9</accession>
<gene>
    <name evidence="2" type="primary">ORF106329</name>
</gene>
<feature type="region of interest" description="Disordered" evidence="1">
    <location>
        <begin position="25"/>
        <end position="50"/>
    </location>
</feature>
<reference evidence="2" key="1">
    <citation type="submission" date="2014-12" db="EMBL/GenBank/DDBJ databases">
        <title>Insight into the proteome of Arion vulgaris.</title>
        <authorList>
            <person name="Aradska J."/>
            <person name="Bulat T."/>
            <person name="Smidak R."/>
            <person name="Sarate P."/>
            <person name="Gangsoo J."/>
            <person name="Sialana F."/>
            <person name="Bilban M."/>
            <person name="Lubec G."/>
        </authorList>
    </citation>
    <scope>NUCLEOTIDE SEQUENCE</scope>
    <source>
        <tissue evidence="2">Skin</tissue>
    </source>
</reference>
<protein>
    <submittedName>
        <fullName evidence="2">Uncharacterized protein</fullName>
    </submittedName>
</protein>
<evidence type="ECO:0000313" key="2">
    <source>
        <dbReference type="EMBL" id="CEK77728.1"/>
    </source>
</evidence>